<protein>
    <recommendedName>
        <fullName evidence="3">Roadblock/LAMTOR2 domain-containing protein</fullName>
    </recommendedName>
</protein>
<sequence>MSYPFEYGDETLWDAGYHSGQLYASLVRGAAGFLDVPSGLTQTPQGGCAVDREAFQAFVQQLYDLYASTSNEVLRGLAQGLLGTSLVLLDRAGGAVALRPEDATALREAASALGRAMAS</sequence>
<dbReference type="Pfam" id="PF19564">
    <property type="entry name" value="DUF6086"/>
    <property type="match status" value="1"/>
</dbReference>
<organism evidence="1 2">
    <name type="scientific">Streptomyces djakartensis</name>
    <dbReference type="NCBI Taxonomy" id="68193"/>
    <lineage>
        <taxon>Bacteria</taxon>
        <taxon>Bacillati</taxon>
        <taxon>Actinomycetota</taxon>
        <taxon>Actinomycetes</taxon>
        <taxon>Kitasatosporales</taxon>
        <taxon>Streptomycetaceae</taxon>
        <taxon>Streptomyces</taxon>
    </lineage>
</organism>
<accession>A0ABQ2ZY80</accession>
<name>A0ABQ2ZY80_9ACTN</name>
<evidence type="ECO:0000313" key="1">
    <source>
        <dbReference type="EMBL" id="GGY26953.1"/>
    </source>
</evidence>
<dbReference type="Proteomes" id="UP000653308">
    <property type="component" value="Unassembled WGS sequence"/>
</dbReference>
<dbReference type="InterPro" id="IPR045732">
    <property type="entry name" value="DUF6086"/>
</dbReference>
<dbReference type="EMBL" id="BMWE01000010">
    <property type="protein sequence ID" value="GGY26953.1"/>
    <property type="molecule type" value="Genomic_DNA"/>
</dbReference>
<keyword evidence="2" id="KW-1185">Reference proteome</keyword>
<reference evidence="2" key="1">
    <citation type="journal article" date="2019" name="Int. J. Syst. Evol. Microbiol.">
        <title>The Global Catalogue of Microorganisms (GCM) 10K type strain sequencing project: providing services to taxonomists for standard genome sequencing and annotation.</title>
        <authorList>
            <consortium name="The Broad Institute Genomics Platform"/>
            <consortium name="The Broad Institute Genome Sequencing Center for Infectious Disease"/>
            <person name="Wu L."/>
            <person name="Ma J."/>
        </authorList>
    </citation>
    <scope>NUCLEOTIDE SEQUENCE [LARGE SCALE GENOMIC DNA]</scope>
    <source>
        <strain evidence="2">JCM 4957</strain>
    </source>
</reference>
<dbReference type="RefSeq" id="WP_190199006.1">
    <property type="nucleotide sequence ID" value="NZ_BMWE01000010.1"/>
</dbReference>
<evidence type="ECO:0000313" key="2">
    <source>
        <dbReference type="Proteomes" id="UP000653308"/>
    </source>
</evidence>
<comment type="caution">
    <text evidence="1">The sequence shown here is derived from an EMBL/GenBank/DDBJ whole genome shotgun (WGS) entry which is preliminary data.</text>
</comment>
<proteinExistence type="predicted"/>
<gene>
    <name evidence="1" type="ORF">GCM10010384_37560</name>
</gene>
<evidence type="ECO:0008006" key="3">
    <source>
        <dbReference type="Google" id="ProtNLM"/>
    </source>
</evidence>